<keyword evidence="1" id="KW-0325">Glycoprotein</keyword>
<comment type="similarity">
    <text evidence="1">Belongs to the glycosyltransferase 11 family.</text>
</comment>
<evidence type="ECO:0000256" key="1">
    <source>
        <dbReference type="RuleBase" id="RU363129"/>
    </source>
</evidence>
<accession>K1R0K1</accession>
<dbReference type="EMBL" id="JH817099">
    <property type="protein sequence ID" value="EKC42877.1"/>
    <property type="molecule type" value="Genomic_DNA"/>
</dbReference>
<dbReference type="GO" id="GO:0032580">
    <property type="term" value="C:Golgi cisterna membrane"/>
    <property type="evidence" value="ECO:0007669"/>
    <property type="project" value="UniProtKB-SubCell"/>
</dbReference>
<organism evidence="2">
    <name type="scientific">Magallana gigas</name>
    <name type="common">Pacific oyster</name>
    <name type="synonym">Crassostrea gigas</name>
    <dbReference type="NCBI Taxonomy" id="29159"/>
    <lineage>
        <taxon>Eukaryota</taxon>
        <taxon>Metazoa</taxon>
        <taxon>Spiralia</taxon>
        <taxon>Lophotrochozoa</taxon>
        <taxon>Mollusca</taxon>
        <taxon>Bivalvia</taxon>
        <taxon>Autobranchia</taxon>
        <taxon>Pteriomorphia</taxon>
        <taxon>Ostreida</taxon>
        <taxon>Ostreoidea</taxon>
        <taxon>Ostreidae</taxon>
        <taxon>Magallana</taxon>
    </lineage>
</organism>
<keyword evidence="1" id="KW-0812">Transmembrane</keyword>
<dbReference type="UniPathway" id="UPA00378"/>
<dbReference type="HOGENOM" id="CLU_043399_2_1_1"/>
<evidence type="ECO:0000313" key="2">
    <source>
        <dbReference type="EMBL" id="EKC42877.1"/>
    </source>
</evidence>
<dbReference type="GO" id="GO:0008107">
    <property type="term" value="F:galactoside 2-alpha-L-fucosyltransferase activity"/>
    <property type="evidence" value="ECO:0007669"/>
    <property type="project" value="InterPro"/>
</dbReference>
<dbReference type="Pfam" id="PF01531">
    <property type="entry name" value="Glyco_transf_11"/>
    <property type="match status" value="1"/>
</dbReference>
<keyword evidence="1 2" id="KW-0808">Transferase</keyword>
<keyword evidence="1" id="KW-0735">Signal-anchor</keyword>
<dbReference type="CDD" id="cd11301">
    <property type="entry name" value="Fut1_Fut2_like"/>
    <property type="match status" value="1"/>
</dbReference>
<comment type="subcellular location">
    <subcellularLocation>
        <location evidence="1">Golgi apparatus</location>
        <location evidence="1">Golgi stack membrane</location>
        <topology evidence="1">Single-pass type II membrane protein</topology>
    </subcellularLocation>
</comment>
<gene>
    <name evidence="2" type="ORF">CGI_10028844</name>
</gene>
<reference evidence="2" key="1">
    <citation type="journal article" date="2012" name="Nature">
        <title>The oyster genome reveals stress adaptation and complexity of shell formation.</title>
        <authorList>
            <person name="Zhang G."/>
            <person name="Fang X."/>
            <person name="Guo X."/>
            <person name="Li L."/>
            <person name="Luo R."/>
            <person name="Xu F."/>
            <person name="Yang P."/>
            <person name="Zhang L."/>
            <person name="Wang X."/>
            <person name="Qi H."/>
            <person name="Xiong Z."/>
            <person name="Que H."/>
            <person name="Xie Y."/>
            <person name="Holland P.W."/>
            <person name="Paps J."/>
            <person name="Zhu Y."/>
            <person name="Wu F."/>
            <person name="Chen Y."/>
            <person name="Wang J."/>
            <person name="Peng C."/>
            <person name="Meng J."/>
            <person name="Yang L."/>
            <person name="Liu J."/>
            <person name="Wen B."/>
            <person name="Zhang N."/>
            <person name="Huang Z."/>
            <person name="Zhu Q."/>
            <person name="Feng Y."/>
            <person name="Mount A."/>
            <person name="Hedgecock D."/>
            <person name="Xu Z."/>
            <person name="Liu Y."/>
            <person name="Domazet-Loso T."/>
            <person name="Du Y."/>
            <person name="Sun X."/>
            <person name="Zhang S."/>
            <person name="Liu B."/>
            <person name="Cheng P."/>
            <person name="Jiang X."/>
            <person name="Li J."/>
            <person name="Fan D."/>
            <person name="Wang W."/>
            <person name="Fu W."/>
            <person name="Wang T."/>
            <person name="Wang B."/>
            <person name="Zhang J."/>
            <person name="Peng Z."/>
            <person name="Li Y."/>
            <person name="Li N."/>
            <person name="Wang J."/>
            <person name="Chen M."/>
            <person name="He Y."/>
            <person name="Tan F."/>
            <person name="Song X."/>
            <person name="Zheng Q."/>
            <person name="Huang R."/>
            <person name="Yang H."/>
            <person name="Du X."/>
            <person name="Chen L."/>
            <person name="Yang M."/>
            <person name="Gaffney P.M."/>
            <person name="Wang S."/>
            <person name="Luo L."/>
            <person name="She Z."/>
            <person name="Ming Y."/>
            <person name="Huang W."/>
            <person name="Zhang S."/>
            <person name="Huang B."/>
            <person name="Zhang Y."/>
            <person name="Qu T."/>
            <person name="Ni P."/>
            <person name="Miao G."/>
            <person name="Wang J."/>
            <person name="Wang Q."/>
            <person name="Steinberg C.E."/>
            <person name="Wang H."/>
            <person name="Li N."/>
            <person name="Qian L."/>
            <person name="Zhang G."/>
            <person name="Li Y."/>
            <person name="Yang H."/>
            <person name="Liu X."/>
            <person name="Wang J."/>
            <person name="Yin Y."/>
            <person name="Wang J."/>
        </authorList>
    </citation>
    <scope>NUCLEOTIDE SEQUENCE [LARGE SCALE GENOMIC DNA]</scope>
    <source>
        <strain evidence="2">05x7-T-G4-1.051#20</strain>
    </source>
</reference>
<sequence length="365" mass="42016">MTNMNLLLSFRSGFRMQGFLRKFTLCLCLVFILGAGFVLVEFFSLSSFTSGKVFTTFLKPQQTSDKKYAVEQKNSPNEERKNISKLITTLKPPTHYATVNFEGRLGNQLFEFASLYGIAKHNNLIPVIPANSILRRIFKITVGPTRPEIKYTKRYHEKKGCVFEPPLMALGESENVWIKGYLQSWKYIHQADSEIRKMYTFQDSISQKARSTFQAVIASKKNKITTNTVYVAVHVRRGDMKNNLNYVKYGYTTADMSYISKAMNTFRKDFKDVLFVVGSDDLKWCKENMKDEDVVFIPPGNSPEMDIAILTNCNHTVVTVGSYGWWTAWLINGKTIYYKGFPTPNSQLAKLFNAEDYYFPQWIPM</sequence>
<comment type="pathway">
    <text evidence="1">Protein modification; protein glycosylation.</text>
</comment>
<dbReference type="EC" id="2.4.1.-" evidence="1"/>
<dbReference type="AlphaFoldDB" id="K1R0K1"/>
<dbReference type="GO" id="GO:0005975">
    <property type="term" value="P:carbohydrate metabolic process"/>
    <property type="evidence" value="ECO:0007669"/>
    <property type="project" value="InterPro"/>
</dbReference>
<dbReference type="PANTHER" id="PTHR11927">
    <property type="entry name" value="GALACTOSIDE 2-L-FUCOSYLTRANSFERASE"/>
    <property type="match status" value="1"/>
</dbReference>
<dbReference type="InParanoid" id="K1R0K1"/>
<keyword evidence="1 2" id="KW-0328">Glycosyltransferase</keyword>
<protein>
    <recommendedName>
        <fullName evidence="1">L-Fucosyltransferase</fullName>
        <ecNumber evidence="1">2.4.1.-</ecNumber>
    </recommendedName>
</protein>
<dbReference type="PANTHER" id="PTHR11927:SF9">
    <property type="entry name" value="L-FUCOSYLTRANSFERASE"/>
    <property type="match status" value="1"/>
</dbReference>
<keyword evidence="1" id="KW-0333">Golgi apparatus</keyword>
<proteinExistence type="inferred from homology"/>
<dbReference type="InterPro" id="IPR002516">
    <property type="entry name" value="Glyco_trans_11"/>
</dbReference>
<name>K1R0K1_MAGGI</name>